<evidence type="ECO:0000313" key="2">
    <source>
        <dbReference type="Proteomes" id="UP000188605"/>
    </source>
</evidence>
<evidence type="ECO:0000313" key="1">
    <source>
        <dbReference type="EMBL" id="ONI38347.1"/>
    </source>
</evidence>
<gene>
    <name evidence="1" type="ORF">AN396_10835</name>
</gene>
<dbReference type="Proteomes" id="UP000188605">
    <property type="component" value="Unassembled WGS sequence"/>
</dbReference>
<organism evidence="1 2">
    <name type="scientific">Candidatus Epulonipiscium fishelsonii</name>
    <dbReference type="NCBI Taxonomy" id="77094"/>
    <lineage>
        <taxon>Bacteria</taxon>
        <taxon>Bacillati</taxon>
        <taxon>Bacillota</taxon>
        <taxon>Clostridia</taxon>
        <taxon>Lachnospirales</taxon>
        <taxon>Lachnospiraceae</taxon>
        <taxon>Candidatus Epulonipiscium</taxon>
    </lineage>
</organism>
<dbReference type="EMBL" id="LJDB01000089">
    <property type="protein sequence ID" value="ONI38347.1"/>
    <property type="molecule type" value="Genomic_DNA"/>
</dbReference>
<keyword evidence="2" id="KW-1185">Reference proteome</keyword>
<name>A0ACC8X8J2_9FIRM</name>
<sequence length="489" mass="52296">MIEIIQSVMNIECLSLILIGVIVGNIFGCIPGLNGPIAVALVLPITFALEVIPSMCLIMGIYMGSVTGGLVSAILLKIPGTAASVATTFDGYPMTQQGRATDALSIGAFASVFGGIFSAVVLMCLAPPLSQMAIQFGPWEYFGTAVLSLSLVCSMMSGKRLKGFIAMMLGLLFTTVGMSPVDGIASRYTFGFSGLENGFDLVVIIIGIFALPEIIYSLATIHEKIVPIKVEKKLFYAPKLSSIKENFKIMLQGSFLGTVIGILPGMGGGAAGLISYEQAKRSSPTPEKFGTGHEAGIYSCESANNATTGGALVPMLALGVPGDTVTAIIMGAIALQGLTPGPTLSMQQPVLFKTIIFIVFIANIFMYLYQATTIQFMAKIIEVPKYLLFPVVAVFCTIGVISINNSIFDLMYLLLFVIVGYVLDKNKYPLSPFILAIVLGGIVEDNLRRSIIYYGSFFESMQQPSIGTIFFALAICMPFVMAYLDKRKK</sequence>
<accession>A0ACC8X8J2</accession>
<comment type="caution">
    <text evidence="1">The sequence shown here is derived from an EMBL/GenBank/DDBJ whole genome shotgun (WGS) entry which is preliminary data.</text>
</comment>
<reference evidence="1" key="1">
    <citation type="submission" date="2016-08" db="EMBL/GenBank/DDBJ databases">
        <authorList>
            <person name="Ngugi D.K."/>
            <person name="Miyake S."/>
            <person name="Stingl U."/>
        </authorList>
    </citation>
    <scope>NUCLEOTIDE SEQUENCE</scope>
    <source>
        <strain evidence="1">SCG-B11WGA-EpuloA1</strain>
    </source>
</reference>
<proteinExistence type="predicted"/>
<protein>
    <submittedName>
        <fullName evidence="1">Uncharacterized protein</fullName>
    </submittedName>
</protein>